<dbReference type="EMBL" id="DWYC01000088">
    <property type="protein sequence ID" value="HJB57893.1"/>
    <property type="molecule type" value="Genomic_DNA"/>
</dbReference>
<dbReference type="Proteomes" id="UP000824208">
    <property type="component" value="Unassembled WGS sequence"/>
</dbReference>
<proteinExistence type="predicted"/>
<sequence length="102" mass="11073">MKQRGHCGPDREDRARKDAQVLLRAGRELAAGQDADGEPMRRYTYPVGPVGVRSGQEAGDPLQTRILETLIEQNQLLTDLVAAVNSLTSAVLASLCRTSGRE</sequence>
<name>A0A9D2MD42_9FIRM</name>
<dbReference type="AlphaFoldDB" id="A0A9D2MD42"/>
<protein>
    <submittedName>
        <fullName evidence="1">Uncharacterized protein</fullName>
    </submittedName>
</protein>
<evidence type="ECO:0000313" key="2">
    <source>
        <dbReference type="Proteomes" id="UP000824208"/>
    </source>
</evidence>
<comment type="caution">
    <text evidence="1">The sequence shown here is derived from an EMBL/GenBank/DDBJ whole genome shotgun (WGS) entry which is preliminary data.</text>
</comment>
<gene>
    <name evidence="1" type="ORF">H9714_10110</name>
</gene>
<organism evidence="1 2">
    <name type="scientific">Candidatus Flavonifractor intestinipullorum</name>
    <dbReference type="NCBI Taxonomy" id="2838587"/>
    <lineage>
        <taxon>Bacteria</taxon>
        <taxon>Bacillati</taxon>
        <taxon>Bacillota</taxon>
        <taxon>Clostridia</taxon>
        <taxon>Eubacteriales</taxon>
        <taxon>Oscillospiraceae</taxon>
        <taxon>Flavonifractor</taxon>
    </lineage>
</organism>
<accession>A0A9D2MD42</accession>
<reference evidence="1" key="1">
    <citation type="journal article" date="2021" name="PeerJ">
        <title>Extensive microbial diversity within the chicken gut microbiome revealed by metagenomics and culture.</title>
        <authorList>
            <person name="Gilroy R."/>
            <person name="Ravi A."/>
            <person name="Getino M."/>
            <person name="Pursley I."/>
            <person name="Horton D.L."/>
            <person name="Alikhan N.F."/>
            <person name="Baker D."/>
            <person name="Gharbi K."/>
            <person name="Hall N."/>
            <person name="Watson M."/>
            <person name="Adriaenssens E.M."/>
            <person name="Foster-Nyarko E."/>
            <person name="Jarju S."/>
            <person name="Secka A."/>
            <person name="Antonio M."/>
            <person name="Oren A."/>
            <person name="Chaudhuri R.R."/>
            <person name="La Ragione R."/>
            <person name="Hildebrand F."/>
            <person name="Pallen M.J."/>
        </authorList>
    </citation>
    <scope>NUCLEOTIDE SEQUENCE</scope>
    <source>
        <strain evidence="1">CHK189-11263</strain>
    </source>
</reference>
<reference evidence="1" key="2">
    <citation type="submission" date="2021-04" db="EMBL/GenBank/DDBJ databases">
        <authorList>
            <person name="Gilroy R."/>
        </authorList>
    </citation>
    <scope>NUCLEOTIDE SEQUENCE</scope>
    <source>
        <strain evidence="1">CHK189-11263</strain>
    </source>
</reference>
<evidence type="ECO:0000313" key="1">
    <source>
        <dbReference type="EMBL" id="HJB57893.1"/>
    </source>
</evidence>